<evidence type="ECO:0000256" key="3">
    <source>
        <dbReference type="SAM" id="SignalP"/>
    </source>
</evidence>
<feature type="chain" id="PRO_5015178261" description="SLH domain-containing protein" evidence="3">
    <location>
        <begin position="28"/>
        <end position="367"/>
    </location>
</feature>
<keyword evidence="6" id="KW-1185">Reference proteome</keyword>
<feature type="domain" description="SLH" evidence="4">
    <location>
        <begin position="88"/>
        <end position="151"/>
    </location>
</feature>
<dbReference type="InterPro" id="IPR001119">
    <property type="entry name" value="SLH_dom"/>
</dbReference>
<name>A0A2P6MHS3_ALKUR</name>
<dbReference type="InterPro" id="IPR051465">
    <property type="entry name" value="Cell_Envelope_Struct_Comp"/>
</dbReference>
<dbReference type="EMBL" id="PVNS01000006">
    <property type="protein sequence ID" value="PRO65826.1"/>
    <property type="molecule type" value="Genomic_DNA"/>
</dbReference>
<feature type="region of interest" description="Disordered" evidence="2">
    <location>
        <begin position="205"/>
        <end position="242"/>
    </location>
</feature>
<feature type="domain" description="SLH" evidence="4">
    <location>
        <begin position="152"/>
        <end position="212"/>
    </location>
</feature>
<evidence type="ECO:0000313" key="6">
    <source>
        <dbReference type="Proteomes" id="UP000243650"/>
    </source>
</evidence>
<reference evidence="5 6" key="1">
    <citation type="submission" date="2018-03" db="EMBL/GenBank/DDBJ databases">
        <title>Bacillus urumqiensis sp. nov., a moderately haloalkaliphilic bacterium isolated from a salt lake.</title>
        <authorList>
            <person name="Zhao B."/>
            <person name="Liao Z."/>
        </authorList>
    </citation>
    <scope>NUCLEOTIDE SEQUENCE [LARGE SCALE GENOMIC DNA]</scope>
    <source>
        <strain evidence="5 6">BZ-SZ-XJ18</strain>
    </source>
</reference>
<feature type="domain" description="SLH" evidence="4">
    <location>
        <begin position="28"/>
        <end position="87"/>
    </location>
</feature>
<dbReference type="RefSeq" id="WP_105958922.1">
    <property type="nucleotide sequence ID" value="NZ_PVNS01000006.1"/>
</dbReference>
<proteinExistence type="predicted"/>
<evidence type="ECO:0000256" key="2">
    <source>
        <dbReference type="SAM" id="MobiDB-lite"/>
    </source>
</evidence>
<keyword evidence="1 3" id="KW-0732">Signal</keyword>
<sequence>MQIWKRTKYIAATLLTAALILPTGAAADDHTFTDLEPGDMGYEQILDLAERGILQGLPDGSFGKTTPVNRADTAVIFTRALDLPPRQGTNPFPDVEEGKYYTESIVRSYEAGIFTGSGTGNYEPQATLTREQMASVLVRAFNLEAAEGGVTLTDVREAHPVHQEDIEILAQNGLTQGRTDGTYDPKAAVTRSEFAVFSFRGIEYVAEEEDTEPPEEEEPAPEPAPEPEPEPEPTPDPAPLEAPDVTAATVTTASGDTVNASITTDGDTVRATFDLTGYSDDTVLTAGTITVTQDSVLRLRGLPIAEMPDREELSEGVNDLAVADILSENNIQLGTVRAALGNRLRLFGPLTNEEGTETDTEVIFQLQ</sequence>
<protein>
    <recommendedName>
        <fullName evidence="4">SLH domain-containing protein</fullName>
    </recommendedName>
</protein>
<evidence type="ECO:0000259" key="4">
    <source>
        <dbReference type="PROSITE" id="PS51272"/>
    </source>
</evidence>
<dbReference type="PROSITE" id="PS51272">
    <property type="entry name" value="SLH"/>
    <property type="match status" value="3"/>
</dbReference>
<comment type="caution">
    <text evidence="5">The sequence shown here is derived from an EMBL/GenBank/DDBJ whole genome shotgun (WGS) entry which is preliminary data.</text>
</comment>
<feature type="compositionally biased region" description="Acidic residues" evidence="2">
    <location>
        <begin position="205"/>
        <end position="233"/>
    </location>
</feature>
<dbReference type="AlphaFoldDB" id="A0A2P6MHS3"/>
<evidence type="ECO:0000313" key="5">
    <source>
        <dbReference type="EMBL" id="PRO65826.1"/>
    </source>
</evidence>
<dbReference type="Proteomes" id="UP000243650">
    <property type="component" value="Unassembled WGS sequence"/>
</dbReference>
<dbReference type="OrthoDB" id="2753303at2"/>
<feature type="signal peptide" evidence="3">
    <location>
        <begin position="1"/>
        <end position="27"/>
    </location>
</feature>
<dbReference type="PANTHER" id="PTHR43308">
    <property type="entry name" value="OUTER MEMBRANE PROTEIN ALPHA-RELATED"/>
    <property type="match status" value="1"/>
</dbReference>
<gene>
    <name evidence="5" type="ORF">C6I21_07975</name>
</gene>
<dbReference type="Pfam" id="PF00395">
    <property type="entry name" value="SLH"/>
    <property type="match status" value="3"/>
</dbReference>
<organism evidence="5 6">
    <name type="scientific">Alkalicoccus urumqiensis</name>
    <name type="common">Bacillus urumqiensis</name>
    <dbReference type="NCBI Taxonomy" id="1548213"/>
    <lineage>
        <taxon>Bacteria</taxon>
        <taxon>Bacillati</taxon>
        <taxon>Bacillota</taxon>
        <taxon>Bacilli</taxon>
        <taxon>Bacillales</taxon>
        <taxon>Bacillaceae</taxon>
        <taxon>Alkalicoccus</taxon>
    </lineage>
</organism>
<evidence type="ECO:0000256" key="1">
    <source>
        <dbReference type="ARBA" id="ARBA00022729"/>
    </source>
</evidence>
<accession>A0A2P6MHS3</accession>
<dbReference type="PANTHER" id="PTHR43308:SF5">
    <property type="entry name" value="S-LAYER PROTEIN _ PEPTIDOGLYCAN ENDO-BETA-N-ACETYLGLUCOSAMINIDASE"/>
    <property type="match status" value="1"/>
</dbReference>